<dbReference type="EMBL" id="CAJNOK010015460">
    <property type="protein sequence ID" value="CAF1225835.1"/>
    <property type="molecule type" value="Genomic_DNA"/>
</dbReference>
<sequence>MAGASSTVRTHASKAPIKLVAESNKLDMIGFLLEHAHNDAVFDDLELGVAVHILTHKAGITIKSSASNEGVPKTDIEKELFWNETIHCFDFHYRVL</sequence>
<evidence type="ECO:0000313" key="1">
    <source>
        <dbReference type="EMBL" id="CAF1225835.1"/>
    </source>
</evidence>
<evidence type="ECO:0000313" key="3">
    <source>
        <dbReference type="Proteomes" id="UP000682733"/>
    </source>
</evidence>
<reference evidence="2" key="1">
    <citation type="submission" date="2021-02" db="EMBL/GenBank/DDBJ databases">
        <authorList>
            <person name="Nowell W R."/>
        </authorList>
    </citation>
    <scope>NUCLEOTIDE SEQUENCE</scope>
</reference>
<dbReference type="Proteomes" id="UP000682733">
    <property type="component" value="Unassembled WGS sequence"/>
</dbReference>
<protein>
    <submittedName>
        <fullName evidence="2">Uncharacterized protein</fullName>
    </submittedName>
</protein>
<dbReference type="AlphaFoldDB" id="A0A8S2P3Y2"/>
<dbReference type="Proteomes" id="UP000677228">
    <property type="component" value="Unassembled WGS sequence"/>
</dbReference>
<name>A0A8S2P3Y2_9BILA</name>
<accession>A0A8S2P3Y2</accession>
<comment type="caution">
    <text evidence="2">The sequence shown here is derived from an EMBL/GenBank/DDBJ whole genome shotgun (WGS) entry which is preliminary data.</text>
</comment>
<organism evidence="2 3">
    <name type="scientific">Didymodactylos carnosus</name>
    <dbReference type="NCBI Taxonomy" id="1234261"/>
    <lineage>
        <taxon>Eukaryota</taxon>
        <taxon>Metazoa</taxon>
        <taxon>Spiralia</taxon>
        <taxon>Gnathifera</taxon>
        <taxon>Rotifera</taxon>
        <taxon>Eurotatoria</taxon>
        <taxon>Bdelloidea</taxon>
        <taxon>Philodinida</taxon>
        <taxon>Philodinidae</taxon>
        <taxon>Didymodactylos</taxon>
    </lineage>
</organism>
<evidence type="ECO:0000313" key="2">
    <source>
        <dbReference type="EMBL" id="CAF4033928.1"/>
    </source>
</evidence>
<dbReference type="EMBL" id="CAJOBA010037003">
    <property type="protein sequence ID" value="CAF4033928.1"/>
    <property type="molecule type" value="Genomic_DNA"/>
</dbReference>
<gene>
    <name evidence="1" type="ORF">OVA965_LOCUS25139</name>
    <name evidence="2" type="ORF">TMI583_LOCUS25865</name>
</gene>
<proteinExistence type="predicted"/>